<dbReference type="SUPFAM" id="SSF52047">
    <property type="entry name" value="RNI-like"/>
    <property type="match status" value="2"/>
</dbReference>
<dbReference type="InterPro" id="IPR025697">
    <property type="entry name" value="CLU_dom"/>
</dbReference>
<dbReference type="Proteomes" id="UP000011087">
    <property type="component" value="Unassembled WGS sequence"/>
</dbReference>
<reference evidence="4" key="3">
    <citation type="submission" date="2015-06" db="UniProtKB">
        <authorList>
            <consortium name="EnsemblProtists"/>
        </authorList>
    </citation>
    <scope>IDENTIFICATION</scope>
</reference>
<dbReference type="PANTHER" id="PTHR13318">
    <property type="entry name" value="PARTNER OF PAIRED, ISOFORM B-RELATED"/>
    <property type="match status" value="1"/>
</dbReference>
<sequence length="1839" mass="208114">MGGGSSKAVGKPTGQVGTREIGNLDVAATNLPRDWNDDFQRGLEMVEKEQYLEGYTLLANVIADFREKADYFNRIIISELALVSDEKTFLPRAFKSNDDANFTIYGVQNIEFRVANGGQGSKSWVELGNELRHSKNILHCRLHDKNTGLSHICVPLMMILDYKGFRTLAVAKITAQTKYVHGWDPVLKGFVMEDSDLQSLLVTVGTMLNLSYHKLGVGSTAVLSSMHAGIRCLVELQGINLLKRKKRIYFLDLKDLMPPDLTKGARWNLQSKTDGHVEMSERVRPEYVRRYEKPLSPDIGIPPPNRKAINRYIHEGIDHSLSDLKNALQHLTVVKSMELIDSLSRDIQDFRRGKDSLTGLATHDFRGQPLNYDEIDIHQRIMSNIHAAGFNRRMLGFLRSKVKEQSYDPAIFELRKMLLNEMVSRVLKTSIYKVLRIASGFYGQSGSMLQAIKAQFNVDKEQKITDEEDPHSLPEISSQITKANVLSTETSKAALVDFFDTAFSRQYVEKNHAELREELEAVGIEPTKIDEVLTLSAMIAELRRERMKRYPEAVKAAIESLKGELALIIKASVPGAKWMADKYSNFKTARAEKLAQKKEMEAIKAEITDKLINTPLDTDPFSIYWRQSMKSLLIRKFGKLCLSSSELRTDWSVIDNIDVAVVVRRVETLTGIRLSREGLKKISSIHEFPLTPSSVVRWNERDFDSIGPKTKGLGLLQSARGWQLLHKSRSLDKSEAKVQMLQSACDCFEEMLLHHPNDWISNFEFGSALYELAWTLPTSSRYSLLRAAYRRFRHSHVVCRAWLPSMLRLGDSIYAMTLMRQDTDVEEDYVKLCVEAGDILDRSQEYANRCGAWADQVKAEVLKAAQLSCGFRSERLFTLAGVTFNEWIALRADEEAVSLAWILENHEELGLVPADISALVSLVKQIGSNRKKSNWFMSSKQPEQAASPLEHLYFTNKSISDACILLVSRQASIGEIRHVDLSNLSNITSRSLSVLCEEHGAHFESLKLKADNKVPPSDILSVVELCVSEGIGSLTHLSLYGMSNMKDGEFAGLVSLLPNSLKSLSLQFCLTLEDKEVIELAKQKTDLLELNLRGCEKITDNSILALAHHCLFLEKLDFSYCTQVSDVGLREFAYRTRRFLKGTKGIPTGGLFDHTDPTLLLADLIIKNRKKKKKADDEEDLIFDTDIAASDDPEAVAAFELEQSRIRQIALYKAQQDQEELRKILRNAGLTLPQIKQFLAGGRDDFDEDEGIDLDSIAIKLGLEEPAQRERRLREKEKKDNEEKEKKVVEQCREMVKNGLRPFQIARELEIDISIANKVKEEWDLQNRKFVTLQEIRQEDLSKYAIHLKIPYCKVKRVLLRDVNPQSRLFLRSQLSSGGTVKNSAYKAIMTELNFDLDTSFPKIMDKFDVMKIELCERPDIGPAKALAYYKAPMPQKIDYPIITKKVPLYGSSGFVQGQPVGYMQLAIRAMSGEEHNAWRESLEVYEQNRVRTTVTSKMGRSILDRTKIVSEKVFERVVEYAVTQMLDYFQDYKKMHTLTISRCVKVTDFSVIEIVRSMPNIVCLNLEGLRGLTDNALRHIARLCPNLKKLELEACVRITDGGMMEVASGCHLIESVTLNECSELTDASIAFLVNFDLDFRLREISYTGLVKTTEESFGQICGSCSSLESLQVAGSKLYQDVQLVHLSHTCIQLRKLDLSWCESITDYGISCVARSCTKLDDVSLAYCDKITNQGFSELAHHCGGITDLDLTGCFGLDDLAMSEISRSLFFLSHLNISNCENVTKDSLVHIRDWAEGLTQLELLGCSAIDRVDMLRFGEKMRGRTKVCWEQSEDDFIFT</sequence>
<dbReference type="EnsemblProtists" id="EKX41561">
    <property type="protein sequence ID" value="EKX41561"/>
    <property type="gene ID" value="GUITHDRAFT_112273"/>
</dbReference>
<dbReference type="PROSITE" id="PS51823">
    <property type="entry name" value="CLU"/>
    <property type="match status" value="1"/>
</dbReference>
<dbReference type="Pfam" id="PF25372">
    <property type="entry name" value="DUF7885"/>
    <property type="match status" value="1"/>
</dbReference>
<feature type="domain" description="Clu" evidence="2">
    <location>
        <begin position="5"/>
        <end position="264"/>
    </location>
</feature>
<gene>
    <name evidence="3" type="ORF">GUITHDRAFT_112273</name>
</gene>
<dbReference type="InterPro" id="IPR001611">
    <property type="entry name" value="Leu-rich_rpt"/>
</dbReference>
<dbReference type="GO" id="GO:0019005">
    <property type="term" value="C:SCF ubiquitin ligase complex"/>
    <property type="evidence" value="ECO:0007669"/>
    <property type="project" value="TreeGrafter"/>
</dbReference>
<dbReference type="Pfam" id="PF13516">
    <property type="entry name" value="LRR_6"/>
    <property type="match status" value="2"/>
</dbReference>
<dbReference type="HOGENOM" id="CLU_237184_0_0_1"/>
<dbReference type="RefSeq" id="XP_005828541.1">
    <property type="nucleotide sequence ID" value="XM_005828484.1"/>
</dbReference>
<evidence type="ECO:0000259" key="2">
    <source>
        <dbReference type="PROSITE" id="PS51823"/>
    </source>
</evidence>
<keyword evidence="5" id="KW-1185">Reference proteome</keyword>
<reference evidence="3 5" key="1">
    <citation type="journal article" date="2012" name="Nature">
        <title>Algal genomes reveal evolutionary mosaicism and the fate of nucleomorphs.</title>
        <authorList>
            <consortium name="DOE Joint Genome Institute"/>
            <person name="Curtis B.A."/>
            <person name="Tanifuji G."/>
            <person name="Burki F."/>
            <person name="Gruber A."/>
            <person name="Irimia M."/>
            <person name="Maruyama S."/>
            <person name="Arias M.C."/>
            <person name="Ball S.G."/>
            <person name="Gile G.H."/>
            <person name="Hirakawa Y."/>
            <person name="Hopkins J.F."/>
            <person name="Kuo A."/>
            <person name="Rensing S.A."/>
            <person name="Schmutz J."/>
            <person name="Symeonidi A."/>
            <person name="Elias M."/>
            <person name="Eveleigh R.J."/>
            <person name="Herman E.K."/>
            <person name="Klute M.J."/>
            <person name="Nakayama T."/>
            <person name="Obornik M."/>
            <person name="Reyes-Prieto A."/>
            <person name="Armbrust E.V."/>
            <person name="Aves S.J."/>
            <person name="Beiko R.G."/>
            <person name="Coutinho P."/>
            <person name="Dacks J.B."/>
            <person name="Durnford D.G."/>
            <person name="Fast N.M."/>
            <person name="Green B.R."/>
            <person name="Grisdale C.J."/>
            <person name="Hempel F."/>
            <person name="Henrissat B."/>
            <person name="Hoppner M.P."/>
            <person name="Ishida K."/>
            <person name="Kim E."/>
            <person name="Koreny L."/>
            <person name="Kroth P.G."/>
            <person name="Liu Y."/>
            <person name="Malik S.B."/>
            <person name="Maier U.G."/>
            <person name="McRose D."/>
            <person name="Mock T."/>
            <person name="Neilson J.A."/>
            <person name="Onodera N.T."/>
            <person name="Poole A.M."/>
            <person name="Pritham E.J."/>
            <person name="Richards T.A."/>
            <person name="Rocap G."/>
            <person name="Roy S.W."/>
            <person name="Sarai C."/>
            <person name="Schaack S."/>
            <person name="Shirato S."/>
            <person name="Slamovits C.H."/>
            <person name="Spencer D.F."/>
            <person name="Suzuki S."/>
            <person name="Worden A.Z."/>
            <person name="Zauner S."/>
            <person name="Barry K."/>
            <person name="Bell C."/>
            <person name="Bharti A.K."/>
            <person name="Crow J.A."/>
            <person name="Grimwood J."/>
            <person name="Kramer R."/>
            <person name="Lindquist E."/>
            <person name="Lucas S."/>
            <person name="Salamov A."/>
            <person name="McFadden G.I."/>
            <person name="Lane C.E."/>
            <person name="Keeling P.J."/>
            <person name="Gray M.W."/>
            <person name="Grigoriev I.V."/>
            <person name="Archibald J.M."/>
        </authorList>
    </citation>
    <scope>NUCLEOTIDE SEQUENCE</scope>
    <source>
        <strain evidence="3 5">CCMP2712</strain>
    </source>
</reference>
<keyword evidence="1" id="KW-0175">Coiled coil</keyword>
<dbReference type="EMBL" id="JH993022">
    <property type="protein sequence ID" value="EKX41561.1"/>
    <property type="molecule type" value="Genomic_DNA"/>
</dbReference>
<dbReference type="InterPro" id="IPR032675">
    <property type="entry name" value="LRR_dom_sf"/>
</dbReference>
<reference evidence="5" key="2">
    <citation type="submission" date="2012-11" db="EMBL/GenBank/DDBJ databases">
        <authorList>
            <person name="Kuo A."/>
            <person name="Curtis B.A."/>
            <person name="Tanifuji G."/>
            <person name="Burki F."/>
            <person name="Gruber A."/>
            <person name="Irimia M."/>
            <person name="Maruyama S."/>
            <person name="Arias M.C."/>
            <person name="Ball S.G."/>
            <person name="Gile G.H."/>
            <person name="Hirakawa Y."/>
            <person name="Hopkins J.F."/>
            <person name="Rensing S.A."/>
            <person name="Schmutz J."/>
            <person name="Symeonidi A."/>
            <person name="Elias M."/>
            <person name="Eveleigh R.J."/>
            <person name="Herman E.K."/>
            <person name="Klute M.J."/>
            <person name="Nakayama T."/>
            <person name="Obornik M."/>
            <person name="Reyes-Prieto A."/>
            <person name="Armbrust E.V."/>
            <person name="Aves S.J."/>
            <person name="Beiko R.G."/>
            <person name="Coutinho P."/>
            <person name="Dacks J.B."/>
            <person name="Durnford D.G."/>
            <person name="Fast N.M."/>
            <person name="Green B.R."/>
            <person name="Grisdale C."/>
            <person name="Hempe F."/>
            <person name="Henrissat B."/>
            <person name="Hoppner M.P."/>
            <person name="Ishida K.-I."/>
            <person name="Kim E."/>
            <person name="Koreny L."/>
            <person name="Kroth P.G."/>
            <person name="Liu Y."/>
            <person name="Malik S.-B."/>
            <person name="Maier U.G."/>
            <person name="McRose D."/>
            <person name="Mock T."/>
            <person name="Neilson J.A."/>
            <person name="Onodera N.T."/>
            <person name="Poole A.M."/>
            <person name="Pritham E.J."/>
            <person name="Richards T.A."/>
            <person name="Rocap G."/>
            <person name="Roy S.W."/>
            <person name="Sarai C."/>
            <person name="Schaack S."/>
            <person name="Shirato S."/>
            <person name="Slamovits C.H."/>
            <person name="Spencer D.F."/>
            <person name="Suzuki S."/>
            <person name="Worden A.Z."/>
            <person name="Zauner S."/>
            <person name="Barry K."/>
            <person name="Bell C."/>
            <person name="Bharti A.K."/>
            <person name="Crow J.A."/>
            <person name="Grimwood J."/>
            <person name="Kramer R."/>
            <person name="Lindquist E."/>
            <person name="Lucas S."/>
            <person name="Salamov A."/>
            <person name="McFadden G.I."/>
            <person name="Lane C.E."/>
            <person name="Keeling P.J."/>
            <person name="Gray M.W."/>
            <person name="Grigoriev I.V."/>
            <person name="Archibald J.M."/>
        </authorList>
    </citation>
    <scope>NUCLEOTIDE SEQUENCE</scope>
    <source>
        <strain evidence="5">CCMP2712</strain>
    </source>
</reference>
<dbReference type="PaxDb" id="55529-EKX41561"/>
<dbReference type="GO" id="GO:0031146">
    <property type="term" value="P:SCF-dependent proteasomal ubiquitin-dependent protein catabolic process"/>
    <property type="evidence" value="ECO:0007669"/>
    <property type="project" value="TreeGrafter"/>
</dbReference>
<feature type="coiled-coil region" evidence="1">
    <location>
        <begin position="1267"/>
        <end position="1294"/>
    </location>
</feature>
<dbReference type="InterPro" id="IPR057207">
    <property type="entry name" value="FBXL15_LRR"/>
</dbReference>
<evidence type="ECO:0000313" key="4">
    <source>
        <dbReference type="EnsemblProtists" id="EKX41561"/>
    </source>
</evidence>
<dbReference type="KEGG" id="gtt:GUITHDRAFT_112273"/>
<name>L1IZ89_GUITC</name>
<dbReference type="InterPro" id="IPR006553">
    <property type="entry name" value="Leu-rich_rpt_Cys-con_subtyp"/>
</dbReference>
<dbReference type="Gene3D" id="3.80.10.10">
    <property type="entry name" value="Ribonuclease Inhibitor"/>
    <property type="match status" value="3"/>
</dbReference>
<protein>
    <recommendedName>
        <fullName evidence="2">Clu domain-containing protein</fullName>
    </recommendedName>
</protein>
<evidence type="ECO:0000313" key="3">
    <source>
        <dbReference type="EMBL" id="EKX41561.1"/>
    </source>
</evidence>
<evidence type="ECO:0000313" key="5">
    <source>
        <dbReference type="Proteomes" id="UP000011087"/>
    </source>
</evidence>
<dbReference type="OrthoDB" id="2585512at2759"/>
<accession>L1IZ89</accession>
<proteinExistence type="predicted"/>
<organism evidence="3">
    <name type="scientific">Guillardia theta (strain CCMP2712)</name>
    <name type="common">Cryptophyte</name>
    <dbReference type="NCBI Taxonomy" id="905079"/>
    <lineage>
        <taxon>Eukaryota</taxon>
        <taxon>Cryptophyceae</taxon>
        <taxon>Pyrenomonadales</taxon>
        <taxon>Geminigeraceae</taxon>
        <taxon>Guillardia</taxon>
    </lineage>
</organism>
<dbReference type="eggNOG" id="KOG4341">
    <property type="taxonomic scope" value="Eukaryota"/>
</dbReference>
<dbReference type="GeneID" id="17298326"/>
<evidence type="ECO:0000256" key="1">
    <source>
        <dbReference type="SAM" id="Coils"/>
    </source>
</evidence>
<dbReference type="SMART" id="SM00367">
    <property type="entry name" value="LRR_CC"/>
    <property type="match status" value="13"/>
</dbReference>
<dbReference type="STRING" id="905079.L1IZ89"/>
<dbReference type="Pfam" id="PF13236">
    <property type="entry name" value="CLU"/>
    <property type="match status" value="1"/>
</dbReference>